<dbReference type="Gene3D" id="2.30.39.10">
    <property type="entry name" value="Alpha-1-antitrypsin, domain 1"/>
    <property type="match status" value="1"/>
</dbReference>
<feature type="signal peptide" evidence="2">
    <location>
        <begin position="1"/>
        <end position="24"/>
    </location>
</feature>
<dbReference type="SUPFAM" id="SSF56574">
    <property type="entry name" value="Serpins"/>
    <property type="match status" value="1"/>
</dbReference>
<keyword evidence="5" id="KW-1185">Reference proteome</keyword>
<dbReference type="GO" id="GO:0005615">
    <property type="term" value="C:extracellular space"/>
    <property type="evidence" value="ECO:0007669"/>
    <property type="project" value="InterPro"/>
</dbReference>
<dbReference type="AlphaFoldDB" id="A0A1T4VDE4"/>
<dbReference type="RefSeq" id="WP_159444273.1">
    <property type="nucleotide sequence ID" value="NZ_FUXZ01000004.1"/>
</dbReference>
<reference evidence="4 5" key="1">
    <citation type="submission" date="2017-02" db="EMBL/GenBank/DDBJ databases">
        <authorList>
            <person name="Peterson S.W."/>
        </authorList>
    </citation>
    <scope>NUCLEOTIDE SEQUENCE [LARGE SCALE GENOMIC DNA]</scope>
    <source>
        <strain evidence="4 5">ATCC 35992</strain>
    </source>
</reference>
<dbReference type="Gene3D" id="3.30.497.10">
    <property type="entry name" value="Antithrombin, subunit I, domain 2"/>
    <property type="match status" value="1"/>
</dbReference>
<dbReference type="SMART" id="SM00093">
    <property type="entry name" value="SERPIN"/>
    <property type="match status" value="1"/>
</dbReference>
<gene>
    <name evidence="4" type="ORF">SAMN02745111_00726</name>
</gene>
<evidence type="ECO:0000313" key="5">
    <source>
        <dbReference type="Proteomes" id="UP000190814"/>
    </source>
</evidence>
<name>A0A1T4VDE4_9FIRM</name>
<dbReference type="STRING" id="39495.SAMN02745111_00726"/>
<dbReference type="InterPro" id="IPR023796">
    <property type="entry name" value="Serpin_dom"/>
</dbReference>
<protein>
    <submittedName>
        <fullName evidence="4">Serpin B</fullName>
    </submittedName>
</protein>
<keyword evidence="2" id="KW-0732">Signal</keyword>
<dbReference type="InterPro" id="IPR042178">
    <property type="entry name" value="Serpin_sf_1"/>
</dbReference>
<evidence type="ECO:0000256" key="2">
    <source>
        <dbReference type="SAM" id="SignalP"/>
    </source>
</evidence>
<comment type="similarity">
    <text evidence="1">Belongs to the serpin family.</text>
</comment>
<organism evidence="4 5">
    <name type="scientific">Eubacterium uniforme</name>
    <dbReference type="NCBI Taxonomy" id="39495"/>
    <lineage>
        <taxon>Bacteria</taxon>
        <taxon>Bacillati</taxon>
        <taxon>Bacillota</taxon>
        <taxon>Clostridia</taxon>
        <taxon>Eubacteriales</taxon>
        <taxon>Eubacteriaceae</taxon>
        <taxon>Eubacterium</taxon>
    </lineage>
</organism>
<sequence>MIKKRIITLCLVFVFMFNTLCAGATYTNNTTKLTQNIKTKKCKGQKPKSSDTKKITSASLKLLNEVIKAEDKDENVFISPTSVIFAFGMANNGARSKTRTQLENVINGGIKTKSMNNILCRYIKKMNKQKDVKWNIANSIWIRNRNDIKVKKRFLKKVKKYHNAQVFKAAFDNNTVKDINKWVKKNTHKMIPKIMKTIDSDAVMYIINAMAFEASWAEPFKKSGISKNKDFTNIDGSKSKVDMLSEGQDYYYTINGANAFKKYYDGYDYAFVGIEMPEGVSPTDYVNKLVENPDVFTKSLKIKNCKDDCDVTITMPKFELDYSLDMANVIKNMGAPYAFDQNKANLYNMFNKKKNNNYYFSSVIHKTHIEVDKNGTKAAAVTKIGTVETSCAPEEKKYLHIKLDHPFVYAIVDNKTNVPIFIGTMNKME</sequence>
<evidence type="ECO:0000313" key="4">
    <source>
        <dbReference type="EMBL" id="SKA62916.1"/>
    </source>
</evidence>
<dbReference type="InterPro" id="IPR023795">
    <property type="entry name" value="Serpin_CS"/>
</dbReference>
<dbReference type="InterPro" id="IPR000215">
    <property type="entry name" value="Serpin_fam"/>
</dbReference>
<evidence type="ECO:0000256" key="1">
    <source>
        <dbReference type="RuleBase" id="RU000411"/>
    </source>
</evidence>
<proteinExistence type="inferred from homology"/>
<dbReference type="InterPro" id="IPR036186">
    <property type="entry name" value="Serpin_sf"/>
</dbReference>
<dbReference type="PANTHER" id="PTHR11461:SF211">
    <property type="entry name" value="GH10112P-RELATED"/>
    <property type="match status" value="1"/>
</dbReference>
<dbReference type="PROSITE" id="PS00284">
    <property type="entry name" value="SERPIN"/>
    <property type="match status" value="1"/>
</dbReference>
<dbReference type="CDD" id="cd19589">
    <property type="entry name" value="serpin_tengpin-like"/>
    <property type="match status" value="1"/>
</dbReference>
<dbReference type="Proteomes" id="UP000190814">
    <property type="component" value="Unassembled WGS sequence"/>
</dbReference>
<feature type="domain" description="Serpin" evidence="3">
    <location>
        <begin position="60"/>
        <end position="427"/>
    </location>
</feature>
<dbReference type="PANTHER" id="PTHR11461">
    <property type="entry name" value="SERINE PROTEASE INHIBITOR, SERPIN"/>
    <property type="match status" value="1"/>
</dbReference>
<dbReference type="Pfam" id="PF00079">
    <property type="entry name" value="Serpin"/>
    <property type="match status" value="1"/>
</dbReference>
<dbReference type="InterPro" id="IPR042185">
    <property type="entry name" value="Serpin_sf_2"/>
</dbReference>
<evidence type="ECO:0000259" key="3">
    <source>
        <dbReference type="SMART" id="SM00093"/>
    </source>
</evidence>
<dbReference type="OrthoDB" id="9764871at2"/>
<dbReference type="GO" id="GO:0004867">
    <property type="term" value="F:serine-type endopeptidase inhibitor activity"/>
    <property type="evidence" value="ECO:0007669"/>
    <property type="project" value="InterPro"/>
</dbReference>
<feature type="chain" id="PRO_5012007092" evidence="2">
    <location>
        <begin position="25"/>
        <end position="429"/>
    </location>
</feature>
<dbReference type="EMBL" id="FUXZ01000004">
    <property type="protein sequence ID" value="SKA62916.1"/>
    <property type="molecule type" value="Genomic_DNA"/>
</dbReference>
<accession>A0A1T4VDE4</accession>